<dbReference type="EMBL" id="KK547819">
    <property type="protein sequence ID" value="KFP32883.1"/>
    <property type="molecule type" value="Genomic_DNA"/>
</dbReference>
<keyword evidence="2" id="KW-1185">Reference proteome</keyword>
<proteinExistence type="predicted"/>
<evidence type="ECO:0000313" key="1">
    <source>
        <dbReference type="EMBL" id="KFP32883.1"/>
    </source>
</evidence>
<sequence length="180" mass="19264">QVAVFCPSESSSSADSSAGGELSRVHCLILLLRKENASHHVPALVTGLVNELAKLGLLSKGQGSPRAGLEPSTCFHVAPYTEASLHTLGGNLSAVPDPRNIPLDLSCNRTYACDPEMEQVVLLTVVGMDALRSAGELLHQILLPEHGNQPWSADGPRLGFELLGLKWLPRLTRCQAREVT</sequence>
<dbReference type="AlphaFoldDB" id="A0A091K9L0"/>
<evidence type="ECO:0000313" key="2">
    <source>
        <dbReference type="Proteomes" id="UP000053615"/>
    </source>
</evidence>
<organism evidence="1 2">
    <name type="scientific">Colius striatus</name>
    <name type="common">Speckled mousebird</name>
    <dbReference type="NCBI Taxonomy" id="57412"/>
    <lineage>
        <taxon>Eukaryota</taxon>
        <taxon>Metazoa</taxon>
        <taxon>Chordata</taxon>
        <taxon>Craniata</taxon>
        <taxon>Vertebrata</taxon>
        <taxon>Euteleostomi</taxon>
        <taxon>Archelosauria</taxon>
        <taxon>Archosauria</taxon>
        <taxon>Dinosauria</taxon>
        <taxon>Saurischia</taxon>
        <taxon>Theropoda</taxon>
        <taxon>Coelurosauria</taxon>
        <taxon>Aves</taxon>
        <taxon>Neognathae</taxon>
        <taxon>Neoaves</taxon>
        <taxon>Telluraves</taxon>
        <taxon>Coraciimorphae</taxon>
        <taxon>Coliiformes</taxon>
        <taxon>Coliidae</taxon>
        <taxon>Colius</taxon>
    </lineage>
</organism>
<dbReference type="Proteomes" id="UP000053615">
    <property type="component" value="Unassembled WGS sequence"/>
</dbReference>
<name>A0A091K9L0_COLST</name>
<accession>A0A091K9L0</accession>
<gene>
    <name evidence="1" type="ORF">N325_00967</name>
</gene>
<feature type="non-terminal residue" evidence="1">
    <location>
        <position position="180"/>
    </location>
</feature>
<reference evidence="1 2" key="1">
    <citation type="submission" date="2014-04" db="EMBL/GenBank/DDBJ databases">
        <title>Genome evolution of avian class.</title>
        <authorList>
            <person name="Zhang G."/>
            <person name="Li C."/>
        </authorList>
    </citation>
    <scope>NUCLEOTIDE SEQUENCE [LARGE SCALE GENOMIC DNA]</scope>
    <source>
        <strain evidence="1">BGI_N325</strain>
    </source>
</reference>
<feature type="non-terminal residue" evidence="1">
    <location>
        <position position="1"/>
    </location>
</feature>
<protein>
    <submittedName>
        <fullName evidence="1">Uncharacterized protein</fullName>
    </submittedName>
</protein>